<dbReference type="SUPFAM" id="SSF52518">
    <property type="entry name" value="Thiamin diphosphate-binding fold (THDP-binding)"/>
    <property type="match status" value="1"/>
</dbReference>
<evidence type="ECO:0000259" key="2">
    <source>
        <dbReference type="Pfam" id="PF02775"/>
    </source>
</evidence>
<evidence type="ECO:0000259" key="3">
    <source>
        <dbReference type="Pfam" id="PF12367"/>
    </source>
</evidence>
<proteinExistence type="predicted"/>
<dbReference type="PANTHER" id="PTHR48084">
    <property type="entry name" value="2-OXOGLUTARATE OXIDOREDUCTASE SUBUNIT KORB-RELATED"/>
    <property type="match status" value="1"/>
</dbReference>
<dbReference type="GO" id="GO:0030976">
    <property type="term" value="F:thiamine pyrophosphate binding"/>
    <property type="evidence" value="ECO:0007669"/>
    <property type="project" value="InterPro"/>
</dbReference>
<dbReference type="InterPro" id="IPR032686">
    <property type="entry name" value="PFO_beta_C"/>
</dbReference>
<evidence type="ECO:0008006" key="5">
    <source>
        <dbReference type="Google" id="ProtNLM"/>
    </source>
</evidence>
<accession>A0A382D298</accession>
<gene>
    <name evidence="4" type="ORF">METZ01_LOCUS185048</name>
</gene>
<dbReference type="InterPro" id="IPR011766">
    <property type="entry name" value="TPP_enzyme_TPP-bd"/>
</dbReference>
<dbReference type="Gene3D" id="3.40.50.970">
    <property type="match status" value="1"/>
</dbReference>
<dbReference type="Pfam" id="PF02775">
    <property type="entry name" value="TPP_enzyme_C"/>
    <property type="match status" value="1"/>
</dbReference>
<feature type="domain" description="Pyruvate ferredoxin oxidoreductase beta subunit C-terminal" evidence="3">
    <location>
        <begin position="192"/>
        <end position="235"/>
    </location>
</feature>
<name>A0A382D298_9ZZZZ</name>
<reference evidence="4" key="1">
    <citation type="submission" date="2018-05" db="EMBL/GenBank/DDBJ databases">
        <authorList>
            <person name="Lanie J.A."/>
            <person name="Ng W.-L."/>
            <person name="Kazmierczak K.M."/>
            <person name="Andrzejewski T.M."/>
            <person name="Davidsen T.M."/>
            <person name="Wayne K.J."/>
            <person name="Tettelin H."/>
            <person name="Glass J.I."/>
            <person name="Rusch D."/>
            <person name="Podicherti R."/>
            <person name="Tsui H.-C.T."/>
            <person name="Winkler M.E."/>
        </authorList>
    </citation>
    <scope>NUCLEOTIDE SEQUENCE</scope>
</reference>
<dbReference type="GO" id="GO:0045333">
    <property type="term" value="P:cellular respiration"/>
    <property type="evidence" value="ECO:0007669"/>
    <property type="project" value="UniProtKB-ARBA"/>
</dbReference>
<dbReference type="Pfam" id="PF12367">
    <property type="entry name" value="PFO_beta_C"/>
    <property type="match status" value="1"/>
</dbReference>
<dbReference type="InterPro" id="IPR029061">
    <property type="entry name" value="THDP-binding"/>
</dbReference>
<keyword evidence="1" id="KW-0560">Oxidoreductase</keyword>
<dbReference type="PANTHER" id="PTHR48084:SF4">
    <property type="entry name" value="2-OXOGLUTARATE OXIDOREDUCTASE SUBUNIT KORB"/>
    <property type="match status" value="1"/>
</dbReference>
<dbReference type="GO" id="GO:0016625">
    <property type="term" value="F:oxidoreductase activity, acting on the aldehyde or oxo group of donors, iron-sulfur protein as acceptor"/>
    <property type="evidence" value="ECO:0007669"/>
    <property type="project" value="UniProtKB-ARBA"/>
</dbReference>
<feature type="domain" description="Thiamine pyrophosphate enzyme TPP-binding" evidence="2">
    <location>
        <begin position="16"/>
        <end position="166"/>
    </location>
</feature>
<sequence>VENEQPVEKSVVVAGIGCSGNMVHMLEKEQPFGIHGIHGRSLPLAMGIKMGNPELNVIIVAGDGDFLGIGAEHIGPQGMRNLDVTAVVMDNGVYGLTKGQSSPTTDLGVVTSSTPYGKMEEKLHPLRSYLTMGVSFIASTVSNKVKDMTDIMYEAMNHPGFSIVHVQSPCTEYNNTFEALKGNVKKGIQPLAYDIPEGHDPSDAEAAQEIVNADGIPLGIIYRDTSRPTFDKRVSDTTGIKDMKSVESLLDGFTI</sequence>
<protein>
    <recommendedName>
        <fullName evidence="5">Thiamine pyrophosphate enzyme TPP-binding domain-containing protein</fullName>
    </recommendedName>
</protein>
<evidence type="ECO:0000313" key="4">
    <source>
        <dbReference type="EMBL" id="SVB32194.1"/>
    </source>
</evidence>
<dbReference type="EMBL" id="UINC01037143">
    <property type="protein sequence ID" value="SVB32194.1"/>
    <property type="molecule type" value="Genomic_DNA"/>
</dbReference>
<dbReference type="AlphaFoldDB" id="A0A382D298"/>
<feature type="non-terminal residue" evidence="4">
    <location>
        <position position="1"/>
    </location>
</feature>
<dbReference type="InterPro" id="IPR051457">
    <property type="entry name" value="2-oxoacid:Fd_oxidoreductase"/>
</dbReference>
<organism evidence="4">
    <name type="scientific">marine metagenome</name>
    <dbReference type="NCBI Taxonomy" id="408172"/>
    <lineage>
        <taxon>unclassified sequences</taxon>
        <taxon>metagenomes</taxon>
        <taxon>ecological metagenomes</taxon>
    </lineage>
</organism>
<evidence type="ECO:0000256" key="1">
    <source>
        <dbReference type="ARBA" id="ARBA00023002"/>
    </source>
</evidence>